<protein>
    <submittedName>
        <fullName evidence="3">SpoIIE family protein phosphatase</fullName>
    </submittedName>
</protein>
<dbReference type="InterPro" id="IPR029016">
    <property type="entry name" value="GAF-like_dom_sf"/>
</dbReference>
<keyword evidence="1" id="KW-0378">Hydrolase</keyword>
<organism evidence="3 4">
    <name type="scientific">Streptomyces polygonati</name>
    <dbReference type="NCBI Taxonomy" id="1617087"/>
    <lineage>
        <taxon>Bacteria</taxon>
        <taxon>Bacillati</taxon>
        <taxon>Actinomycetota</taxon>
        <taxon>Actinomycetes</taxon>
        <taxon>Kitasatosporales</taxon>
        <taxon>Streptomycetaceae</taxon>
        <taxon>Streptomyces</taxon>
    </lineage>
</organism>
<evidence type="ECO:0000256" key="1">
    <source>
        <dbReference type="ARBA" id="ARBA00022801"/>
    </source>
</evidence>
<dbReference type="InterPro" id="IPR003018">
    <property type="entry name" value="GAF"/>
</dbReference>
<dbReference type="PANTHER" id="PTHR43156:SF2">
    <property type="entry name" value="STAGE II SPORULATION PROTEIN E"/>
    <property type="match status" value="1"/>
</dbReference>
<dbReference type="Gene3D" id="3.30.450.40">
    <property type="match status" value="2"/>
</dbReference>
<dbReference type="InterPro" id="IPR036457">
    <property type="entry name" value="PPM-type-like_dom_sf"/>
</dbReference>
<name>A0ABV8HEQ4_9ACTN</name>
<accession>A0ABV8HEQ4</accession>
<dbReference type="Proteomes" id="UP001595765">
    <property type="component" value="Unassembled WGS sequence"/>
</dbReference>
<dbReference type="InterPro" id="IPR052016">
    <property type="entry name" value="Bact_Sigma-Reg"/>
</dbReference>
<dbReference type="SUPFAM" id="SSF81606">
    <property type="entry name" value="PP2C-like"/>
    <property type="match status" value="1"/>
</dbReference>
<dbReference type="CDD" id="cd16936">
    <property type="entry name" value="HATPase_RsbW-like"/>
    <property type="match status" value="1"/>
</dbReference>
<evidence type="ECO:0000259" key="2">
    <source>
        <dbReference type="SMART" id="SM00331"/>
    </source>
</evidence>
<reference evidence="4" key="1">
    <citation type="journal article" date="2019" name="Int. J. Syst. Evol. Microbiol.">
        <title>The Global Catalogue of Microorganisms (GCM) 10K type strain sequencing project: providing services to taxonomists for standard genome sequencing and annotation.</title>
        <authorList>
            <consortium name="The Broad Institute Genomics Platform"/>
            <consortium name="The Broad Institute Genome Sequencing Center for Infectious Disease"/>
            <person name="Wu L."/>
            <person name="Ma J."/>
        </authorList>
    </citation>
    <scope>NUCLEOTIDE SEQUENCE [LARGE SCALE GENOMIC DNA]</scope>
    <source>
        <strain evidence="4">CGMCC 4.7237</strain>
    </source>
</reference>
<dbReference type="RefSeq" id="WP_386424561.1">
    <property type="nucleotide sequence ID" value="NZ_JBHSBB010000001.1"/>
</dbReference>
<dbReference type="SMART" id="SM00331">
    <property type="entry name" value="PP2C_SIG"/>
    <property type="match status" value="1"/>
</dbReference>
<dbReference type="Pfam" id="PF07228">
    <property type="entry name" value="SpoIIE"/>
    <property type="match status" value="1"/>
</dbReference>
<comment type="caution">
    <text evidence="3">The sequence shown here is derived from an EMBL/GenBank/DDBJ whole genome shotgun (WGS) entry which is preliminary data.</text>
</comment>
<dbReference type="SUPFAM" id="SSF55874">
    <property type="entry name" value="ATPase domain of HSP90 chaperone/DNA topoisomerase II/histidine kinase"/>
    <property type="match status" value="1"/>
</dbReference>
<dbReference type="InterPro" id="IPR001932">
    <property type="entry name" value="PPM-type_phosphatase-like_dom"/>
</dbReference>
<dbReference type="PANTHER" id="PTHR43156">
    <property type="entry name" value="STAGE II SPORULATION PROTEIN E-RELATED"/>
    <property type="match status" value="1"/>
</dbReference>
<sequence>MSATEPRDPRAGKSTGVYRYGNPAVPTLLHTAISDSVDELGGVVCSVYFVDEAYEELRAAMIGGTSPAMHAMPERIPLDGTYTSAQAFRTGQAVVTDGSYVQPEGDDLVAFLSSYCVGAAPITQDGHRFGVLTVVMRPPADGVPAQARKLRWLGDRAGELARSLAPIAEQGISFGPPPWPTVVPLHRRQPGLDASEVPGWGLPDAPGSAGHTFMYQVFKLDGSLNRAVNRDDVTGTAQTHLMTPFDAQEMTFTRVEDGRLWIVGHSGRLSATGRDLHGSSARGRTPTADVLREGRPLFYSDRAEKKADYPGSADDGWEAWAYLPLKGSRSCIGVCCLGFGAPRPFAPEERAVMMVMAGMLGAALERVCLGENEHKLAHSLQKRLLPRTLSELPELVVAARYLPAVSTSLSGGDWFDVIRLSDDRIALIVGDVEGHSVESATVMGQVRASVLAYIREGHQPAAVMERTSQLLADMDTELFATCCAMFLDGTSGVATYCLAGHPPPVARGQEGLKGPLTSPPGVPLGVQPETPYQDFECTLDPGTLLFLYTDGLASGSPFDAVTCARLHLESLGHDATQNLEQRADRMVEALPPPEARTDDAVVLLARYEGPRLGASRRLGRLDIQRHDLRGVAAARRFVRSQLEAWDYDLPADSLELIVSELATNALIHADSDVQLRLREFADHIGLEVIDSDAAPPVPSFMVVSEEEGRDSEHGRGLVIVDALVSAFGSSPNGRGKTVWVEVATS</sequence>
<gene>
    <name evidence="3" type="ORF">ACFO3J_00355</name>
</gene>
<evidence type="ECO:0000313" key="4">
    <source>
        <dbReference type="Proteomes" id="UP001595765"/>
    </source>
</evidence>
<dbReference type="Gene3D" id="3.30.565.10">
    <property type="entry name" value="Histidine kinase-like ATPase, C-terminal domain"/>
    <property type="match status" value="1"/>
</dbReference>
<dbReference type="Gene3D" id="3.60.40.10">
    <property type="entry name" value="PPM-type phosphatase domain"/>
    <property type="match status" value="1"/>
</dbReference>
<keyword evidence="4" id="KW-1185">Reference proteome</keyword>
<proteinExistence type="predicted"/>
<dbReference type="EMBL" id="JBHSBB010000001">
    <property type="protein sequence ID" value="MFC4029916.1"/>
    <property type="molecule type" value="Genomic_DNA"/>
</dbReference>
<dbReference type="InterPro" id="IPR003594">
    <property type="entry name" value="HATPase_dom"/>
</dbReference>
<evidence type="ECO:0000313" key="3">
    <source>
        <dbReference type="EMBL" id="MFC4029916.1"/>
    </source>
</evidence>
<dbReference type="Pfam" id="PF13581">
    <property type="entry name" value="HATPase_c_2"/>
    <property type="match status" value="1"/>
</dbReference>
<dbReference type="Pfam" id="PF13185">
    <property type="entry name" value="GAF_2"/>
    <property type="match status" value="1"/>
</dbReference>
<dbReference type="SUPFAM" id="SSF55781">
    <property type="entry name" value="GAF domain-like"/>
    <property type="match status" value="2"/>
</dbReference>
<dbReference type="InterPro" id="IPR036890">
    <property type="entry name" value="HATPase_C_sf"/>
</dbReference>
<feature type="domain" description="PPM-type phosphatase" evidence="2">
    <location>
        <begin position="392"/>
        <end position="607"/>
    </location>
</feature>